<dbReference type="PANTHER" id="PTHR35307">
    <property type="entry name" value="PROTEIN, PUTATIVE-RELATED"/>
    <property type="match status" value="1"/>
</dbReference>
<dbReference type="AlphaFoldDB" id="A0A8M8VB44"/>
<feature type="transmembrane region" description="Helical" evidence="2">
    <location>
        <begin position="113"/>
        <end position="133"/>
    </location>
</feature>
<keyword evidence="2" id="KW-0812">Transmembrane</keyword>
<accession>A0A8M8VB44</accession>
<feature type="transmembrane region" description="Helical" evidence="2">
    <location>
        <begin position="20"/>
        <end position="42"/>
    </location>
</feature>
<evidence type="ECO:0000313" key="4">
    <source>
        <dbReference type="RefSeq" id="XP_020553710.1"/>
    </source>
</evidence>
<keyword evidence="2" id="KW-0472">Membrane</keyword>
<proteinExistence type="predicted"/>
<feature type="transmembrane region" description="Helical" evidence="2">
    <location>
        <begin position="352"/>
        <end position="385"/>
    </location>
</feature>
<evidence type="ECO:0000256" key="2">
    <source>
        <dbReference type="SAM" id="Phobius"/>
    </source>
</evidence>
<dbReference type="OrthoDB" id="1915303at2759"/>
<gene>
    <name evidence="4" type="primary">LOC105173348</name>
</gene>
<feature type="transmembrane region" description="Helical" evidence="2">
    <location>
        <begin position="232"/>
        <end position="257"/>
    </location>
</feature>
<evidence type="ECO:0000256" key="1">
    <source>
        <dbReference type="SAM" id="Coils"/>
    </source>
</evidence>
<dbReference type="CDD" id="cd09272">
    <property type="entry name" value="RNase_HI_RT_Ty1"/>
    <property type="match status" value="1"/>
</dbReference>
<feature type="transmembrane region" description="Helical" evidence="2">
    <location>
        <begin position="153"/>
        <end position="171"/>
    </location>
</feature>
<protein>
    <submittedName>
        <fullName evidence="4">Uncharacterized protein LOC105173348</fullName>
    </submittedName>
</protein>
<keyword evidence="2" id="KW-1133">Transmembrane helix</keyword>
<feature type="transmembrane region" description="Helical" evidence="2">
    <location>
        <begin position="84"/>
        <end position="101"/>
    </location>
</feature>
<keyword evidence="1" id="KW-0175">Coiled coil</keyword>
<organism evidence="3 4">
    <name type="scientific">Sesamum indicum</name>
    <name type="common">Oriental sesame</name>
    <name type="synonym">Sesamum orientale</name>
    <dbReference type="NCBI Taxonomy" id="4182"/>
    <lineage>
        <taxon>Eukaryota</taxon>
        <taxon>Viridiplantae</taxon>
        <taxon>Streptophyta</taxon>
        <taxon>Embryophyta</taxon>
        <taxon>Tracheophyta</taxon>
        <taxon>Spermatophyta</taxon>
        <taxon>Magnoliopsida</taxon>
        <taxon>eudicotyledons</taxon>
        <taxon>Gunneridae</taxon>
        <taxon>Pentapetalae</taxon>
        <taxon>asterids</taxon>
        <taxon>lamiids</taxon>
        <taxon>Lamiales</taxon>
        <taxon>Pedaliaceae</taxon>
        <taxon>Sesamum</taxon>
    </lineage>
</organism>
<dbReference type="PANTHER" id="PTHR35307:SF3">
    <property type="entry name" value="DUF4220 DOMAIN-CONTAINING PROTEIN"/>
    <property type="match status" value="1"/>
</dbReference>
<dbReference type="Proteomes" id="UP000504604">
    <property type="component" value="Linkage group LG11"/>
</dbReference>
<dbReference type="GeneID" id="105173348"/>
<reference evidence="4" key="1">
    <citation type="submission" date="2025-08" db="UniProtKB">
        <authorList>
            <consortium name="RefSeq"/>
        </authorList>
    </citation>
    <scope>IDENTIFICATION</scope>
</reference>
<dbReference type="KEGG" id="sind:105173348"/>
<sequence length="948" mass="107457">MDDSDNDLQKKLDEVMPWIGLYIAAASAICTLAIVADTLNGFRSSKLWFPCKYFSLNATYLTLLGVAMKLPMDLNTLLLYESDGLARLSSLFFMSTAMANFMSSLGSMEDKEILMNVVALGILVITIVVNVWIQVFQLQSSLGTNFSNSDVVPTIFMLLLLVILVSSAITLPTSKRSLESNYQEMHKVAIVEEGMTKRGQCIKMDKQMIDGLKKYWVMAVTSNPQFVMARSVFCTTSSVICLLSALFLLYDFIVMFVDIGEVTLGASYSVYGHYTTWILLVQTIGVLVGTIAPLCRWFTAVRFKLTCHKICIREELKIEVHWTQSLVNWRDSFSDLEIRNNKFRKYLHDAKWFSLNILIGIQIMMVLVSKLLVLIPALLVAQFLLCFKKFKMQCLSKLTTSNIDMESESGGDTELNLNHFALLLDGESELPKRTLKYIFRQADKVIEMGEKQQPQYLIHLLNIFSNFRGVRDFDSSQVPSLHSQEPPNCWSLPLVTLTSIAISLPNVANNKKATQLMSSVSEGLSLVKLIENALYESDELVNIRNAADVSWARVSLYMKWQGMDLRKISLKCKQSKNVLQELSNNAEKTIEKFKRTTNDLENPLNWSANIIAANSMYRISQTILLSCQEENEQNDEDLFQRLSVMIADILAACFTNLTRVIITKCHQNAIERREKSVGEAFLLLGKTKQILELLQQYEWPSLDLDNVGYIEKWRDFFKENNQTPMASPSTSQKQLCNVFEMKDLGNIKKILGMNISRNREKSSILLNQKSYISSVLKKFSMEHAKLVSIPLPAHFQLSKDQSPKTNSEKAKMDKVPYSNVIGSIMYLMVCTRPDIAYAISCLSRYMSNLGTPHWEALKYLLKYLRGSVDIGITFSKNSNYTQLVGYVDSNYANDRDSRKSTTSYVFTLCGACISWKSQLQHIVALSTTEAEYIATTEAFKEAICLMVL</sequence>
<name>A0A8M8VB44_SESIN</name>
<dbReference type="RefSeq" id="XP_020553710.1">
    <property type="nucleotide sequence ID" value="XM_020698051.1"/>
</dbReference>
<evidence type="ECO:0000313" key="3">
    <source>
        <dbReference type="Proteomes" id="UP000504604"/>
    </source>
</evidence>
<feature type="transmembrane region" description="Helical" evidence="2">
    <location>
        <begin position="277"/>
        <end position="299"/>
    </location>
</feature>
<feature type="coiled-coil region" evidence="1">
    <location>
        <begin position="565"/>
        <end position="599"/>
    </location>
</feature>
<feature type="transmembrane region" description="Helical" evidence="2">
    <location>
        <begin position="54"/>
        <end position="72"/>
    </location>
</feature>
<keyword evidence="3" id="KW-1185">Reference proteome</keyword>